<dbReference type="AlphaFoldDB" id="A0A6N2VCQ4"/>
<reference evidence="1" key="1">
    <citation type="submission" date="2019-11" db="EMBL/GenBank/DDBJ databases">
        <authorList>
            <person name="Feng L."/>
        </authorList>
    </citation>
    <scope>NUCLEOTIDE SEQUENCE</scope>
    <source>
        <strain evidence="1">BhanseniiLFYP23</strain>
    </source>
</reference>
<accession>A0A6N2VCQ4</accession>
<protein>
    <submittedName>
        <fullName evidence="1">Uncharacterized protein</fullName>
    </submittedName>
</protein>
<gene>
    <name evidence="1" type="ORF">BHLFYP23_01015</name>
</gene>
<name>A0A6N2VCQ4_BLAHA</name>
<organism evidence="1">
    <name type="scientific">Blautia hansenii</name>
    <name type="common">Ruminococcus hansenii</name>
    <dbReference type="NCBI Taxonomy" id="1322"/>
    <lineage>
        <taxon>Bacteria</taxon>
        <taxon>Bacillati</taxon>
        <taxon>Bacillota</taxon>
        <taxon>Clostridia</taxon>
        <taxon>Lachnospirales</taxon>
        <taxon>Lachnospiraceae</taxon>
        <taxon>Blautia</taxon>
    </lineage>
</organism>
<dbReference type="EMBL" id="CACRSY010000016">
    <property type="protein sequence ID" value="VYT28279.1"/>
    <property type="molecule type" value="Genomic_DNA"/>
</dbReference>
<sequence>MDYSNYEKVVGIIERITHGNSCCTMVISMKVENKENETINFILTGDTTVIHNVRLRPGMRIAAFYDTSLSAPAIFPPQYQAELITALRQNQEVMLAYFDENLEAQGQSLKLNLSPMTNISTINGQRYACAPINMELLVYYTAATKSIPPQTTPQKIIVLCPYE</sequence>
<dbReference type="RefSeq" id="WP_156342710.1">
    <property type="nucleotide sequence ID" value="NZ_CACRSY010000016.1"/>
</dbReference>
<evidence type="ECO:0000313" key="1">
    <source>
        <dbReference type="EMBL" id="VYT28279.1"/>
    </source>
</evidence>
<proteinExistence type="predicted"/>